<evidence type="ECO:0000313" key="2">
    <source>
        <dbReference type="EMBL" id="ODH38785.1"/>
    </source>
</evidence>
<accession>A0A1D2JJE9</accession>
<dbReference type="AlphaFoldDB" id="A0A1D2JJE9"/>
<gene>
    <name evidence="2" type="ORF">ACO22_02185</name>
</gene>
<feature type="compositionally biased region" description="Basic and acidic residues" evidence="1">
    <location>
        <begin position="46"/>
        <end position="62"/>
    </location>
</feature>
<feature type="compositionally biased region" description="Basic and acidic residues" evidence="1">
    <location>
        <begin position="95"/>
        <end position="104"/>
    </location>
</feature>
<proteinExistence type="predicted"/>
<dbReference type="Proteomes" id="UP000242814">
    <property type="component" value="Unassembled WGS sequence"/>
</dbReference>
<comment type="caution">
    <text evidence="2">The sequence shown here is derived from an EMBL/GenBank/DDBJ whole genome shotgun (WGS) entry which is preliminary data.</text>
</comment>
<feature type="region of interest" description="Disordered" evidence="1">
    <location>
        <begin position="203"/>
        <end position="261"/>
    </location>
</feature>
<evidence type="ECO:0000256" key="1">
    <source>
        <dbReference type="SAM" id="MobiDB-lite"/>
    </source>
</evidence>
<feature type="region of interest" description="Disordered" evidence="1">
    <location>
        <begin position="1"/>
        <end position="106"/>
    </location>
</feature>
<dbReference type="EMBL" id="LZYO01000063">
    <property type="protein sequence ID" value="ODH38785.1"/>
    <property type="molecule type" value="Genomic_DNA"/>
</dbReference>
<feature type="compositionally biased region" description="Pro residues" evidence="1">
    <location>
        <begin position="18"/>
        <end position="28"/>
    </location>
</feature>
<feature type="compositionally biased region" description="Polar residues" evidence="1">
    <location>
        <begin position="246"/>
        <end position="261"/>
    </location>
</feature>
<protein>
    <submittedName>
        <fullName evidence="2">Uncharacterized protein</fullName>
    </submittedName>
</protein>
<dbReference type="VEuPathDB" id="FungiDB:PADG_00829"/>
<organism evidence="2 3">
    <name type="scientific">Paracoccidioides brasiliensis</name>
    <dbReference type="NCBI Taxonomy" id="121759"/>
    <lineage>
        <taxon>Eukaryota</taxon>
        <taxon>Fungi</taxon>
        <taxon>Dikarya</taxon>
        <taxon>Ascomycota</taxon>
        <taxon>Pezizomycotina</taxon>
        <taxon>Eurotiomycetes</taxon>
        <taxon>Eurotiomycetidae</taxon>
        <taxon>Onygenales</taxon>
        <taxon>Ajellomycetaceae</taxon>
        <taxon>Paracoccidioides</taxon>
    </lineage>
</organism>
<name>A0A1D2JJE9_PARBR</name>
<sequence length="261" mass="29762">MFTTFAQPSPSANLFSLPPQPPPPPPLNPRHAKLPRSHSYTTMANRKPESPPMKEHVDDNKKSRTSSPSLSRRSYAERYASQIRSPSAQIVHQHASREKQRDMFLNKVKRSRDEGRFEARSDQMQMINYLVQQRRYQEEIERSAPDFGEMMEEVEGGEGLMGFEDGQGVDSRWGSRGDGVEEERILEEFISQEEQYQAFLEELESSRETEQPLQPCPPSSHYDDEDYYETIFADLIDNGHGPAKSSGENDNGNDGMDTSQG</sequence>
<feature type="compositionally biased region" description="Polar residues" evidence="1">
    <location>
        <begin position="1"/>
        <end position="13"/>
    </location>
</feature>
<evidence type="ECO:0000313" key="3">
    <source>
        <dbReference type="Proteomes" id="UP000242814"/>
    </source>
</evidence>
<feature type="region of interest" description="Disordered" evidence="1">
    <location>
        <begin position="159"/>
        <end position="178"/>
    </location>
</feature>
<reference evidence="2 3" key="1">
    <citation type="submission" date="2016-06" db="EMBL/GenBank/DDBJ databases">
        <authorList>
            <person name="Kjaerup R.B."/>
            <person name="Dalgaard T.S."/>
            <person name="Juul-Madsen H.R."/>
        </authorList>
    </citation>
    <scope>NUCLEOTIDE SEQUENCE [LARGE SCALE GENOMIC DNA]</scope>
    <source>
        <strain evidence="2 3">Pb300</strain>
    </source>
</reference>
<dbReference type="VEuPathDB" id="FungiDB:PABG_02314"/>